<evidence type="ECO:0000313" key="6">
    <source>
        <dbReference type="EMBL" id="KAK3926467.1"/>
    </source>
</evidence>
<gene>
    <name evidence="6" type="ORF">KUF71_014684</name>
</gene>
<keyword evidence="1" id="KW-0479">Metal-binding</keyword>
<dbReference type="Pfam" id="PF03098">
    <property type="entry name" value="An_peroxidase"/>
    <property type="match status" value="1"/>
</dbReference>
<evidence type="ECO:0000313" key="7">
    <source>
        <dbReference type="Proteomes" id="UP001219518"/>
    </source>
</evidence>
<keyword evidence="3" id="KW-0560">Oxidoreductase</keyword>
<keyword evidence="4" id="KW-0408">Iron</keyword>
<keyword evidence="2" id="KW-0223">Dioxygenase</keyword>
<dbReference type="InterPro" id="IPR010255">
    <property type="entry name" value="Haem_peroxidase_sf"/>
</dbReference>
<sequence length="614" mass="64993">MVIIAVVGADWCGWVASPARVPGARRLLPAVAAGCLRRPRPRPRRRPPTEEAVFDALLARYREREREGMTPQAGGRVHRGPHRRQPPARRLRAPLPVPVPARSRRLAGELANITNRIYGHVDAGQVYGVTEASRRLLRARSGGRLLSRQVDGEEFPACVEDAPVPMVRPGPGRRLPFYFLTGAGAGAGTAEPCWALGHPMLSSTPLVFAVAVLWLREHNRVAALLADEHPHWDGDQLYDTARRVVTAEMVLVLLRELVPAVWGGGGAGGGVATATAALGAAAAPDRPPPPPPAELPLALFWGWQLPDVLEVGGEAFNMTDLMFTNQRLVVERGLGAVLTAAAEQPAGKACAHNSGALVRGWTKRVLLEGRRARLQPLARYRALLGLPAHRDLQDLAGGDARTAEALRGLYGHVDAVELLPGAPVTRSPSSRFRHPLSVNLSPSPAPRHPLPVILAPSHPLAVTFSPSPPPRHPLSPALLVPGLLAERAAPGAMLPSTLRALTLPWILAAALSSPLGAPWTWTPDQFGGQVGSGWVVVEAASLRALVCKNVRFPDGKPCSPSWTVPRAPPAPPPSSSSSSALPVCAGSLDRVSSSATLSCSLPAAARVVLEAAVV</sequence>
<dbReference type="GO" id="GO:0006979">
    <property type="term" value="P:response to oxidative stress"/>
    <property type="evidence" value="ECO:0007669"/>
    <property type="project" value="InterPro"/>
</dbReference>
<dbReference type="GO" id="GO:0020037">
    <property type="term" value="F:heme binding"/>
    <property type="evidence" value="ECO:0007669"/>
    <property type="project" value="InterPro"/>
</dbReference>
<dbReference type="Proteomes" id="UP001219518">
    <property type="component" value="Unassembled WGS sequence"/>
</dbReference>
<accession>A0AAE1LQB1</accession>
<evidence type="ECO:0000256" key="1">
    <source>
        <dbReference type="ARBA" id="ARBA00022723"/>
    </source>
</evidence>
<dbReference type="SUPFAM" id="SSF48113">
    <property type="entry name" value="Heme-dependent peroxidases"/>
    <property type="match status" value="2"/>
</dbReference>
<reference evidence="6" key="1">
    <citation type="submission" date="2021-07" db="EMBL/GenBank/DDBJ databases">
        <authorList>
            <person name="Catto M.A."/>
            <person name="Jacobson A."/>
            <person name="Kennedy G."/>
            <person name="Labadie P."/>
            <person name="Hunt B.G."/>
            <person name="Srinivasan R."/>
        </authorList>
    </citation>
    <scope>NUCLEOTIDE SEQUENCE</scope>
    <source>
        <strain evidence="6">PL_HMW_Pooled</strain>
        <tissue evidence="6">Head</tissue>
    </source>
</reference>
<evidence type="ECO:0000256" key="3">
    <source>
        <dbReference type="ARBA" id="ARBA00023002"/>
    </source>
</evidence>
<keyword evidence="7" id="KW-1185">Reference proteome</keyword>
<dbReference type="GO" id="GO:0046872">
    <property type="term" value="F:metal ion binding"/>
    <property type="evidence" value="ECO:0007669"/>
    <property type="project" value="UniProtKB-KW"/>
</dbReference>
<dbReference type="GO" id="GO:0005737">
    <property type="term" value="C:cytoplasm"/>
    <property type="evidence" value="ECO:0007669"/>
    <property type="project" value="TreeGrafter"/>
</dbReference>
<dbReference type="PANTHER" id="PTHR11903">
    <property type="entry name" value="PROSTAGLANDIN G/H SYNTHASE"/>
    <property type="match status" value="1"/>
</dbReference>
<dbReference type="PRINTS" id="PR00457">
    <property type="entry name" value="ANPEROXIDASE"/>
</dbReference>
<comment type="caution">
    <text evidence="6">The sequence shown here is derived from an EMBL/GenBank/DDBJ whole genome shotgun (WGS) entry which is preliminary data.</text>
</comment>
<evidence type="ECO:0000256" key="4">
    <source>
        <dbReference type="ARBA" id="ARBA00023004"/>
    </source>
</evidence>
<evidence type="ECO:0000256" key="2">
    <source>
        <dbReference type="ARBA" id="ARBA00022964"/>
    </source>
</evidence>
<dbReference type="InterPro" id="IPR050783">
    <property type="entry name" value="Oxylipin_biosynth_metab"/>
</dbReference>
<dbReference type="GO" id="GO:0004601">
    <property type="term" value="F:peroxidase activity"/>
    <property type="evidence" value="ECO:0007669"/>
    <property type="project" value="InterPro"/>
</dbReference>
<protein>
    <submittedName>
        <fullName evidence="6">Prostaglandin G/H synthase 1</fullName>
    </submittedName>
</protein>
<dbReference type="AlphaFoldDB" id="A0AAE1LQB1"/>
<dbReference type="GO" id="GO:0016702">
    <property type="term" value="F:oxidoreductase activity, acting on single donors with incorporation of molecular oxygen, incorporation of two atoms of oxygen"/>
    <property type="evidence" value="ECO:0007669"/>
    <property type="project" value="TreeGrafter"/>
</dbReference>
<proteinExistence type="predicted"/>
<dbReference type="PANTHER" id="PTHR11903:SF39">
    <property type="entry name" value="PROSTAGLANDIN G_H SYNTHASE 2-LIKE"/>
    <property type="match status" value="1"/>
</dbReference>
<evidence type="ECO:0000256" key="5">
    <source>
        <dbReference type="SAM" id="MobiDB-lite"/>
    </source>
</evidence>
<dbReference type="GO" id="GO:0019371">
    <property type="term" value="P:cyclooxygenase pathway"/>
    <property type="evidence" value="ECO:0007669"/>
    <property type="project" value="TreeGrafter"/>
</dbReference>
<feature type="region of interest" description="Disordered" evidence="5">
    <location>
        <begin position="65"/>
        <end position="89"/>
    </location>
</feature>
<feature type="compositionally biased region" description="Basic residues" evidence="5">
    <location>
        <begin position="76"/>
        <end position="89"/>
    </location>
</feature>
<dbReference type="GO" id="GO:0004666">
    <property type="term" value="F:prostaglandin-endoperoxide synthase activity"/>
    <property type="evidence" value="ECO:0007669"/>
    <property type="project" value="TreeGrafter"/>
</dbReference>
<name>A0AAE1LQB1_9NEOP</name>
<reference evidence="6" key="2">
    <citation type="journal article" date="2023" name="BMC Genomics">
        <title>Pest status, molecular evolution, and epigenetic factors derived from the genome assembly of Frankliniella fusca, a thysanopteran phytovirus vector.</title>
        <authorList>
            <person name="Catto M.A."/>
            <person name="Labadie P.E."/>
            <person name="Jacobson A.L."/>
            <person name="Kennedy G.G."/>
            <person name="Srinivasan R."/>
            <person name="Hunt B.G."/>
        </authorList>
    </citation>
    <scope>NUCLEOTIDE SEQUENCE</scope>
    <source>
        <strain evidence="6">PL_HMW_Pooled</strain>
    </source>
</reference>
<dbReference type="InterPro" id="IPR019791">
    <property type="entry name" value="Haem_peroxidase_animal"/>
</dbReference>
<feature type="region of interest" description="Disordered" evidence="5">
    <location>
        <begin position="558"/>
        <end position="578"/>
    </location>
</feature>
<dbReference type="PROSITE" id="PS50292">
    <property type="entry name" value="PEROXIDASE_3"/>
    <property type="match status" value="1"/>
</dbReference>
<dbReference type="EMBL" id="JAHWGI010001262">
    <property type="protein sequence ID" value="KAK3926467.1"/>
    <property type="molecule type" value="Genomic_DNA"/>
</dbReference>
<dbReference type="InterPro" id="IPR037120">
    <property type="entry name" value="Haem_peroxidase_sf_animal"/>
</dbReference>
<organism evidence="6 7">
    <name type="scientific">Frankliniella fusca</name>
    <dbReference type="NCBI Taxonomy" id="407009"/>
    <lineage>
        <taxon>Eukaryota</taxon>
        <taxon>Metazoa</taxon>
        <taxon>Ecdysozoa</taxon>
        <taxon>Arthropoda</taxon>
        <taxon>Hexapoda</taxon>
        <taxon>Insecta</taxon>
        <taxon>Pterygota</taxon>
        <taxon>Neoptera</taxon>
        <taxon>Paraneoptera</taxon>
        <taxon>Thysanoptera</taxon>
        <taxon>Terebrantia</taxon>
        <taxon>Thripoidea</taxon>
        <taxon>Thripidae</taxon>
        <taxon>Frankliniella</taxon>
    </lineage>
</organism>
<dbReference type="GO" id="GO:0043005">
    <property type="term" value="C:neuron projection"/>
    <property type="evidence" value="ECO:0007669"/>
    <property type="project" value="TreeGrafter"/>
</dbReference>
<dbReference type="Gene3D" id="1.10.640.10">
    <property type="entry name" value="Haem peroxidase domain superfamily, animal type"/>
    <property type="match status" value="2"/>
</dbReference>